<dbReference type="EMBL" id="LAZR01001027">
    <property type="protein sequence ID" value="KKN52245.1"/>
    <property type="molecule type" value="Genomic_DNA"/>
</dbReference>
<dbReference type="AlphaFoldDB" id="A0A0F9R6R3"/>
<reference evidence="1" key="1">
    <citation type="journal article" date="2015" name="Nature">
        <title>Complex archaea that bridge the gap between prokaryotes and eukaryotes.</title>
        <authorList>
            <person name="Spang A."/>
            <person name="Saw J.H."/>
            <person name="Jorgensen S.L."/>
            <person name="Zaremba-Niedzwiedzka K."/>
            <person name="Martijn J."/>
            <person name="Lind A.E."/>
            <person name="van Eijk R."/>
            <person name="Schleper C."/>
            <person name="Guy L."/>
            <person name="Ettema T.J."/>
        </authorList>
    </citation>
    <scope>NUCLEOTIDE SEQUENCE</scope>
</reference>
<sequence>MPEKNELLDLATKAWKMIKKNVRGRSGSVTKAPKKVSSALMGVRGYRENMRQNKR</sequence>
<proteinExistence type="predicted"/>
<evidence type="ECO:0000313" key="1">
    <source>
        <dbReference type="EMBL" id="KKN52245.1"/>
    </source>
</evidence>
<organism evidence="1">
    <name type="scientific">marine sediment metagenome</name>
    <dbReference type="NCBI Taxonomy" id="412755"/>
    <lineage>
        <taxon>unclassified sequences</taxon>
        <taxon>metagenomes</taxon>
        <taxon>ecological metagenomes</taxon>
    </lineage>
</organism>
<gene>
    <name evidence="1" type="ORF">LCGC14_0614650</name>
</gene>
<protein>
    <submittedName>
        <fullName evidence="1">Uncharacterized protein</fullName>
    </submittedName>
</protein>
<name>A0A0F9R6R3_9ZZZZ</name>
<accession>A0A0F9R6R3</accession>
<comment type="caution">
    <text evidence="1">The sequence shown here is derived from an EMBL/GenBank/DDBJ whole genome shotgun (WGS) entry which is preliminary data.</text>
</comment>